<evidence type="ECO:0000313" key="2">
    <source>
        <dbReference type="Proteomes" id="UP001164539"/>
    </source>
</evidence>
<dbReference type="Proteomes" id="UP001164539">
    <property type="component" value="Chromosome 6"/>
</dbReference>
<sequence length="502" mass="54985">MGEVAEESFMDELPLYEPPSKSPVEPVQLQLQVITIHGSSRSFTSLNDFSDDRVNNSNNIPPLDDWLPITESRNGNIYSAVFHLISSGIGLQALLLPVAFAALGWTWGIICLSIAFAWQLYTIWLLVQLAESTPGTGTRYSRYLHLAIAAFGPRLGKLLAIFPVMYLSGGSCGMLIITTGGNMETFYKIICGRDATCEANSLTSVEWFLIFTCAAIALAQFPNLNSIAKISMVGAITAVGYCTLIWALSIKKGRLSDVSYGSKDVGKSEMAEFGNTLNAIGIIVLAFRGHNLVVEIQGTLPSNRKHPSSQTMWKGVTVSYLLIAMCLFPIAVAGFWAYGNNVPINGGLLAAFREAHGHNTSKYVMGIVYLLVLINSLSSFQIYAMPVFDNLEFQYASRKKKPCPWWVRTGFRLFFGGLAFFIAVAFPFLGSLAPLIGGIALPLTYVYPCFMYISIKKPRPNGAMWWLNLTLGCLGTILTGMLVVAAVWNLADKGLHANFFRP</sequence>
<keyword evidence="2" id="KW-1185">Reference proteome</keyword>
<evidence type="ECO:0000313" key="1">
    <source>
        <dbReference type="EMBL" id="KAJ4715901.1"/>
    </source>
</evidence>
<organism evidence="1 2">
    <name type="scientific">Melia azedarach</name>
    <name type="common">Chinaberry tree</name>
    <dbReference type="NCBI Taxonomy" id="155640"/>
    <lineage>
        <taxon>Eukaryota</taxon>
        <taxon>Viridiplantae</taxon>
        <taxon>Streptophyta</taxon>
        <taxon>Embryophyta</taxon>
        <taxon>Tracheophyta</taxon>
        <taxon>Spermatophyta</taxon>
        <taxon>Magnoliopsida</taxon>
        <taxon>eudicotyledons</taxon>
        <taxon>Gunneridae</taxon>
        <taxon>Pentapetalae</taxon>
        <taxon>rosids</taxon>
        <taxon>malvids</taxon>
        <taxon>Sapindales</taxon>
        <taxon>Meliaceae</taxon>
        <taxon>Melia</taxon>
    </lineage>
</organism>
<name>A0ACC1XWU6_MELAZ</name>
<protein>
    <submittedName>
        <fullName evidence="1">Lysine/histidine transporter 8-like protein</fullName>
    </submittedName>
</protein>
<reference evidence="1 2" key="1">
    <citation type="journal article" date="2023" name="Science">
        <title>Complex scaffold remodeling in plant triterpene biosynthesis.</title>
        <authorList>
            <person name="De La Pena R."/>
            <person name="Hodgson H."/>
            <person name="Liu J.C."/>
            <person name="Stephenson M.J."/>
            <person name="Martin A.C."/>
            <person name="Owen C."/>
            <person name="Harkess A."/>
            <person name="Leebens-Mack J."/>
            <person name="Jimenez L.E."/>
            <person name="Osbourn A."/>
            <person name="Sattely E.S."/>
        </authorList>
    </citation>
    <scope>NUCLEOTIDE SEQUENCE [LARGE SCALE GENOMIC DNA]</scope>
    <source>
        <strain evidence="2">cv. JPN11</strain>
        <tissue evidence="1">Leaf</tissue>
    </source>
</reference>
<dbReference type="EMBL" id="CM051399">
    <property type="protein sequence ID" value="KAJ4715901.1"/>
    <property type="molecule type" value="Genomic_DNA"/>
</dbReference>
<accession>A0ACC1XWU6</accession>
<gene>
    <name evidence="1" type="ORF">OWV82_010990</name>
</gene>
<comment type="caution">
    <text evidence="1">The sequence shown here is derived from an EMBL/GenBank/DDBJ whole genome shotgun (WGS) entry which is preliminary data.</text>
</comment>
<proteinExistence type="predicted"/>